<evidence type="ECO:0000256" key="7">
    <source>
        <dbReference type="ARBA" id="ARBA00022989"/>
    </source>
</evidence>
<evidence type="ECO:0000313" key="13">
    <source>
        <dbReference type="EMBL" id="TNN58679.1"/>
    </source>
</evidence>
<keyword evidence="7" id="KW-1133">Transmembrane helix</keyword>
<feature type="region of interest" description="Disordered" evidence="11">
    <location>
        <begin position="55"/>
        <end position="75"/>
    </location>
</feature>
<reference evidence="13 14" key="1">
    <citation type="submission" date="2019-03" db="EMBL/GenBank/DDBJ databases">
        <title>First draft genome of Liparis tanakae, snailfish: a comprehensive survey of snailfish specific genes.</title>
        <authorList>
            <person name="Kim W."/>
            <person name="Song I."/>
            <person name="Jeong J.-H."/>
            <person name="Kim D."/>
            <person name="Kim S."/>
            <person name="Ryu S."/>
            <person name="Song J.Y."/>
            <person name="Lee S.K."/>
        </authorList>
    </citation>
    <scope>NUCLEOTIDE SEQUENCE [LARGE SCALE GENOMIC DNA]</scope>
    <source>
        <tissue evidence="13">Muscle</tissue>
    </source>
</reference>
<dbReference type="GO" id="GO:0015271">
    <property type="term" value="F:outward rectifier potassium channel activity"/>
    <property type="evidence" value="ECO:0007669"/>
    <property type="project" value="TreeGrafter"/>
</dbReference>
<keyword evidence="8" id="KW-0406">Ion transport</keyword>
<evidence type="ECO:0000256" key="2">
    <source>
        <dbReference type="ARBA" id="ARBA00022448"/>
    </source>
</evidence>
<dbReference type="AlphaFoldDB" id="A0A4Z2GYY7"/>
<evidence type="ECO:0000256" key="9">
    <source>
        <dbReference type="ARBA" id="ARBA00023136"/>
    </source>
</evidence>
<keyword evidence="10 13" id="KW-0407">Ion channel</keyword>
<evidence type="ECO:0000256" key="4">
    <source>
        <dbReference type="ARBA" id="ARBA00022692"/>
    </source>
</evidence>
<keyword evidence="6" id="KW-0630">Potassium</keyword>
<dbReference type="InterPro" id="IPR047871">
    <property type="entry name" value="K_chnl_Slo-like"/>
</dbReference>
<keyword evidence="9" id="KW-0472">Membrane</keyword>
<keyword evidence="5" id="KW-0631">Potassium channel</keyword>
<dbReference type="OrthoDB" id="257992at2759"/>
<gene>
    <name evidence="13" type="primary">KCNT1_7</name>
    <name evidence="13" type="ORF">EYF80_031093</name>
</gene>
<comment type="caution">
    <text evidence="13">The sequence shown here is derived from an EMBL/GenBank/DDBJ whole genome shotgun (WGS) entry which is preliminary data.</text>
</comment>
<dbReference type="Pfam" id="PF22614">
    <property type="entry name" value="Slo-like_RCK"/>
    <property type="match status" value="1"/>
</dbReference>
<protein>
    <submittedName>
        <fullName evidence="13">Potassium channel subfamily T member 1</fullName>
    </submittedName>
</protein>
<dbReference type="EMBL" id="SRLO01000373">
    <property type="protein sequence ID" value="TNN58679.1"/>
    <property type="molecule type" value="Genomic_DNA"/>
</dbReference>
<feature type="region of interest" description="Disordered" evidence="11">
    <location>
        <begin position="1"/>
        <end position="35"/>
    </location>
</feature>
<feature type="domain" description="RCK N-terminal" evidence="12">
    <location>
        <begin position="121"/>
        <end position="162"/>
    </location>
</feature>
<name>A0A4Z2GYY7_9TELE</name>
<keyword evidence="3" id="KW-0633">Potassium transport</keyword>
<dbReference type="PANTHER" id="PTHR10027">
    <property type="entry name" value="CALCIUM-ACTIVATED POTASSIUM CHANNEL ALPHA CHAIN"/>
    <property type="match status" value="1"/>
</dbReference>
<evidence type="ECO:0000256" key="5">
    <source>
        <dbReference type="ARBA" id="ARBA00022826"/>
    </source>
</evidence>
<evidence type="ECO:0000259" key="12">
    <source>
        <dbReference type="Pfam" id="PF22614"/>
    </source>
</evidence>
<evidence type="ECO:0000256" key="3">
    <source>
        <dbReference type="ARBA" id="ARBA00022538"/>
    </source>
</evidence>
<evidence type="ECO:0000313" key="14">
    <source>
        <dbReference type="Proteomes" id="UP000314294"/>
    </source>
</evidence>
<dbReference type="GO" id="GO:0005228">
    <property type="term" value="F:intracellular sodium-activated potassium channel activity"/>
    <property type="evidence" value="ECO:0007669"/>
    <property type="project" value="TreeGrafter"/>
</dbReference>
<accession>A0A4Z2GYY7</accession>
<keyword evidence="4" id="KW-0812">Transmembrane</keyword>
<dbReference type="GO" id="GO:0005886">
    <property type="term" value="C:plasma membrane"/>
    <property type="evidence" value="ECO:0007669"/>
    <property type="project" value="TreeGrafter"/>
</dbReference>
<dbReference type="PANTHER" id="PTHR10027:SF14">
    <property type="entry name" value="POTASSIUM CHANNEL SUBFAMILY T MEMBER 1"/>
    <property type="match status" value="1"/>
</dbReference>
<evidence type="ECO:0000256" key="1">
    <source>
        <dbReference type="ARBA" id="ARBA00004141"/>
    </source>
</evidence>
<keyword evidence="14" id="KW-1185">Reference proteome</keyword>
<dbReference type="Proteomes" id="UP000314294">
    <property type="component" value="Unassembled WGS sequence"/>
</dbReference>
<keyword evidence="2" id="KW-0813">Transport</keyword>
<proteinExistence type="predicted"/>
<organism evidence="13 14">
    <name type="scientific">Liparis tanakae</name>
    <name type="common">Tanaka's snailfish</name>
    <dbReference type="NCBI Taxonomy" id="230148"/>
    <lineage>
        <taxon>Eukaryota</taxon>
        <taxon>Metazoa</taxon>
        <taxon>Chordata</taxon>
        <taxon>Craniata</taxon>
        <taxon>Vertebrata</taxon>
        <taxon>Euteleostomi</taxon>
        <taxon>Actinopterygii</taxon>
        <taxon>Neopterygii</taxon>
        <taxon>Teleostei</taxon>
        <taxon>Neoteleostei</taxon>
        <taxon>Acanthomorphata</taxon>
        <taxon>Eupercaria</taxon>
        <taxon>Perciformes</taxon>
        <taxon>Cottioidei</taxon>
        <taxon>Cottales</taxon>
        <taxon>Liparidae</taxon>
        <taxon>Liparis</taxon>
    </lineage>
</organism>
<evidence type="ECO:0000256" key="11">
    <source>
        <dbReference type="SAM" id="MobiDB-lite"/>
    </source>
</evidence>
<comment type="subcellular location">
    <subcellularLocation>
        <location evidence="1">Membrane</location>
        <topology evidence="1">Multi-pass membrane protein</topology>
    </subcellularLocation>
</comment>
<evidence type="ECO:0000256" key="10">
    <source>
        <dbReference type="ARBA" id="ARBA00023303"/>
    </source>
</evidence>
<dbReference type="InterPro" id="IPR003148">
    <property type="entry name" value="RCK_N"/>
</dbReference>
<evidence type="ECO:0000256" key="6">
    <source>
        <dbReference type="ARBA" id="ARBA00022958"/>
    </source>
</evidence>
<evidence type="ECO:0000256" key="8">
    <source>
        <dbReference type="ARBA" id="ARBA00023065"/>
    </source>
</evidence>
<sequence>MDLQNTSPPDAPCGKLVPPTVNGAGRRRRPSIAPVQEIADSASILPCDLLSDQSEDDSVFTDEKSHSTTEYVKGYPPNSPYIGSSPTLCHLLPEKASFCCLRLDQGCRHNSFEDAKAYGFKNKLIIVSAETAGNGLYNFIVPLRAYYRPRKELNPIVLLLDNP</sequence>